<evidence type="ECO:0000313" key="2">
    <source>
        <dbReference type="EMBL" id="MBM2414728.1"/>
    </source>
</evidence>
<dbReference type="SUPFAM" id="SSF56954">
    <property type="entry name" value="Outer membrane efflux proteins (OEP)"/>
    <property type="match status" value="1"/>
</dbReference>
<reference evidence="2 5" key="1">
    <citation type="submission" date="2021-01" db="EMBL/GenBank/DDBJ databases">
        <title>Diatom-associated Roseobacters Show Island Model of Population Structure.</title>
        <authorList>
            <person name="Qu L."/>
            <person name="Feng X."/>
            <person name="Chen Y."/>
            <person name="Li L."/>
            <person name="Wang X."/>
            <person name="Hu Z."/>
            <person name="Wang H."/>
            <person name="Luo H."/>
        </authorList>
    </citation>
    <scope>NUCLEOTIDE SEQUENCE</scope>
    <source>
        <strain evidence="3 5">CC28-63</strain>
        <strain evidence="2">CC28-69</strain>
    </source>
</reference>
<dbReference type="EMBL" id="JAFBXE010000018">
    <property type="protein sequence ID" value="MBM2414728.1"/>
    <property type="molecule type" value="Genomic_DNA"/>
</dbReference>
<dbReference type="Gene3D" id="1.20.1600.10">
    <property type="entry name" value="Outer membrane efflux proteins (OEP)"/>
    <property type="match status" value="1"/>
</dbReference>
<gene>
    <name evidence="2" type="ORF">JQX41_20615</name>
    <name evidence="3" type="ORF">JQX48_20635</name>
</gene>
<comment type="caution">
    <text evidence="2">The sequence shown here is derived from an EMBL/GenBank/DDBJ whole genome shotgun (WGS) entry which is preliminary data.</text>
</comment>
<keyword evidence="5" id="KW-1185">Reference proteome</keyword>
<keyword evidence="1" id="KW-0732">Signal</keyword>
<feature type="chain" id="PRO_5040119999" evidence="1">
    <location>
        <begin position="18"/>
        <end position="470"/>
    </location>
</feature>
<dbReference type="PANTHER" id="PTHR30203">
    <property type="entry name" value="OUTER MEMBRANE CATION EFFLUX PROTEIN"/>
    <property type="match status" value="1"/>
</dbReference>
<sequence>MKAVVIIGTALLLSACAQTSIVQMASKERAGFDTVQAGASRAVGASPEWALSAGEIEALDRRVHGLVHKKTINADTAVQVAIMNNRGLQASFADLGLSSTDLWEVAMGPIPSVSVSVSGLAGDVTRALEALVMKSVLDAANQRPRTEIAQIRFQQAQLEALSETIALAIETRRAWIEAVGAFEKAALIAEAQNTADSASELASQLGRTGFMSKADQAREHALTAVLAAERSETRLEAQLAKERLIRLMGLFGSPTEVFVPDALPSLPSRPRASADIERLALANRVDLAVGKLELEAVAREYRLTGKTRMISDISLAAGLEAEGSDGSTEVNPALEVDFEIPLYDTGRLSSKRGQMNYLRAANSVAQRAIDARAEARMAYKSVTGRHAVARHWRDVVLPLRRTIDEESLKSYSGMITSTFELLEDARDGLEAQIGAAEAKRDYWLAETEVTAAIWGGAGGAGASGNEEDKE</sequence>
<accession>A0A9Q2P7R3</accession>
<dbReference type="Proteomes" id="UP000755667">
    <property type="component" value="Unassembled WGS sequence"/>
</dbReference>
<dbReference type="GO" id="GO:0015562">
    <property type="term" value="F:efflux transmembrane transporter activity"/>
    <property type="evidence" value="ECO:0007669"/>
    <property type="project" value="InterPro"/>
</dbReference>
<proteinExistence type="predicted"/>
<evidence type="ECO:0000313" key="4">
    <source>
        <dbReference type="Proteomes" id="UP000755667"/>
    </source>
</evidence>
<organism evidence="2 4">
    <name type="scientific">Marivita cryptomonadis</name>
    <dbReference type="NCBI Taxonomy" id="505252"/>
    <lineage>
        <taxon>Bacteria</taxon>
        <taxon>Pseudomonadati</taxon>
        <taxon>Pseudomonadota</taxon>
        <taxon>Alphaproteobacteria</taxon>
        <taxon>Rhodobacterales</taxon>
        <taxon>Roseobacteraceae</taxon>
        <taxon>Marivita</taxon>
    </lineage>
</organism>
<dbReference type="InterPro" id="IPR010131">
    <property type="entry name" value="MdtP/NodT-like"/>
</dbReference>
<dbReference type="EMBL" id="JAFBXF010000018">
    <property type="protein sequence ID" value="MBM2419399.1"/>
    <property type="molecule type" value="Genomic_DNA"/>
</dbReference>
<evidence type="ECO:0000313" key="3">
    <source>
        <dbReference type="EMBL" id="MBM2419399.1"/>
    </source>
</evidence>
<dbReference type="PANTHER" id="PTHR30203:SF24">
    <property type="entry name" value="BLR4935 PROTEIN"/>
    <property type="match status" value="1"/>
</dbReference>
<evidence type="ECO:0000313" key="5">
    <source>
        <dbReference type="Proteomes" id="UP000809440"/>
    </source>
</evidence>
<dbReference type="AlphaFoldDB" id="A0A9Q2P7R3"/>
<protein>
    <submittedName>
        <fullName evidence="2">TolC family protein</fullName>
    </submittedName>
</protein>
<feature type="signal peptide" evidence="1">
    <location>
        <begin position="1"/>
        <end position="17"/>
    </location>
</feature>
<name>A0A9Q2P7R3_9RHOB</name>
<dbReference type="PROSITE" id="PS51257">
    <property type="entry name" value="PROKAR_LIPOPROTEIN"/>
    <property type="match status" value="1"/>
</dbReference>
<dbReference type="Proteomes" id="UP000809440">
    <property type="component" value="Unassembled WGS sequence"/>
</dbReference>
<dbReference type="RefSeq" id="WP_138487630.1">
    <property type="nucleotide sequence ID" value="NZ_JAFBWU010000018.1"/>
</dbReference>
<evidence type="ECO:0000256" key="1">
    <source>
        <dbReference type="SAM" id="SignalP"/>
    </source>
</evidence>